<sequence length="104" mass="11152">MAFIVGKKQNGKTYYYLAESARVEGKPRIVSQRYLGSAEEIAARLSENGPGEPDASRHLAFGDVAATWSVLERLKVAEIIDDVVGARRGDAGAVGRTYIALAAL</sequence>
<reference evidence="1" key="2">
    <citation type="journal article" date="2014" name="ISME J.">
        <title>Microbial stratification in low pH oxic and suboxic macroscopic growths along an acid mine drainage.</title>
        <authorList>
            <person name="Mendez-Garcia C."/>
            <person name="Mesa V."/>
            <person name="Sprenger R.R."/>
            <person name="Richter M."/>
            <person name="Diez M.S."/>
            <person name="Solano J."/>
            <person name="Bargiela R."/>
            <person name="Golyshina O.V."/>
            <person name="Manteca A."/>
            <person name="Ramos J.L."/>
            <person name="Gallego J.R."/>
            <person name="Llorente I."/>
            <person name="Martins Dos Santos V.A."/>
            <person name="Jensen O.N."/>
            <person name="Pelaez A.I."/>
            <person name="Sanchez J."/>
            <person name="Ferrer M."/>
        </authorList>
    </citation>
    <scope>NUCLEOTIDE SEQUENCE</scope>
</reference>
<organism evidence="1">
    <name type="scientific">mine drainage metagenome</name>
    <dbReference type="NCBI Taxonomy" id="410659"/>
    <lineage>
        <taxon>unclassified sequences</taxon>
        <taxon>metagenomes</taxon>
        <taxon>ecological metagenomes</taxon>
    </lineage>
</organism>
<dbReference type="AlphaFoldDB" id="T0Y3K2"/>
<dbReference type="EMBL" id="AUZX01015216">
    <property type="protein sequence ID" value="EQD29631.1"/>
    <property type="molecule type" value="Genomic_DNA"/>
</dbReference>
<gene>
    <name evidence="1" type="ORF">B1A_20610</name>
</gene>
<evidence type="ECO:0000313" key="1">
    <source>
        <dbReference type="EMBL" id="EQD29631.1"/>
    </source>
</evidence>
<name>T0Y3K2_9ZZZZ</name>
<accession>T0Y3K2</accession>
<reference evidence="1" key="1">
    <citation type="submission" date="2013-08" db="EMBL/GenBank/DDBJ databases">
        <authorList>
            <person name="Mendez C."/>
            <person name="Richter M."/>
            <person name="Ferrer M."/>
            <person name="Sanchez J."/>
        </authorList>
    </citation>
    <scope>NUCLEOTIDE SEQUENCE</scope>
</reference>
<protein>
    <submittedName>
        <fullName evidence="1">Transposase</fullName>
    </submittedName>
</protein>
<proteinExistence type="predicted"/>
<comment type="caution">
    <text evidence="1">The sequence shown here is derived from an EMBL/GenBank/DDBJ whole genome shotgun (WGS) entry which is preliminary data.</text>
</comment>
<feature type="non-terminal residue" evidence="1">
    <location>
        <position position="104"/>
    </location>
</feature>